<evidence type="ECO:0000313" key="2">
    <source>
        <dbReference type="Proteomes" id="UP001230649"/>
    </source>
</evidence>
<organism evidence="1 2">
    <name type="scientific">Naganishia adeliensis</name>
    <dbReference type="NCBI Taxonomy" id="92952"/>
    <lineage>
        <taxon>Eukaryota</taxon>
        <taxon>Fungi</taxon>
        <taxon>Dikarya</taxon>
        <taxon>Basidiomycota</taxon>
        <taxon>Agaricomycotina</taxon>
        <taxon>Tremellomycetes</taxon>
        <taxon>Filobasidiales</taxon>
        <taxon>Filobasidiaceae</taxon>
        <taxon>Naganishia</taxon>
    </lineage>
</organism>
<sequence length="922" mass="100983">MFSGASSFAERLRAAAQAGVEQFDQARVHAPDLHLPKINLPIGGTSAPAQGTSSPVVTPLSPGAVDNARRLATGLTSPRRSGELERTVSTGSAHSALSSRLNSLVAGATKGRNSNKMTTARGASLDIASSVEATGTAEAKSTIPGPQAPSQTTESVDPANIPLPPSPEIVPFVLTGTSTPDLTATGQATPTAPSAFSLFNTPRNPLPSSPSTALGIHRPKTPSPLPSPVVEATVFADQGEKGDAVPGVKVEDEEVPKVMLDPDVSEGQAGEQEAVDAASDVKTSADTTEDSQTQPNSELQGLKATVDKANEILRSASPLLTDGIADADALESWVKMVGGKLEMGDSEMKRIGDKLALQESRIQELRETHRMESESSNKLVASLRDQVAKAETALSSQASQLLQMTQLQNELKTAQARAREEEEKRGKAVALLKTVRTKLVKIEREKEEVDKRQEEEKAERQKLFENLERLRTERDKETQSLRQSHERDRETQSLRQSHEREMAALKERYEKEMLAKRREWELEMITTKASHAKDMAAKTKHINSMVESMQELNNEKRTQFETLQARQEELETAIAAKEMHEARTRELQLQAQEALERAQIAEDALEEMQREQSNSTMGNGFRSDNSLASGEISRLLAEATAKSEAKLERESVESEEQQARQLRLRSQEIERLRATLNEKQAEFALAISSKETSDAKISELERELETVNSESNSLRIALRDAQAAHMQLGSGEEELKAEIDLLRNQIDGLNSQLEEAHQIHAQLRSANRTLREEMRRIQSSAQLLERQRNPGVGYWSSTNATSTPFAGTPGGVTSPGGASSPTMSVRGSVDAQRAEVTPPVSSGAATPKAQDEEEVNLEYLRNVILQFLEHKEMRVSQYLHAAIGHAETDCRHHTQPNLVRVLSVILRFTPQEARRLNAKLNA</sequence>
<dbReference type="Proteomes" id="UP001230649">
    <property type="component" value="Unassembled WGS sequence"/>
</dbReference>
<comment type="caution">
    <text evidence="1">The sequence shown here is derived from an EMBL/GenBank/DDBJ whole genome shotgun (WGS) entry which is preliminary data.</text>
</comment>
<accession>A0ACC2WX40</accession>
<evidence type="ECO:0000313" key="1">
    <source>
        <dbReference type="EMBL" id="KAJ9116083.1"/>
    </source>
</evidence>
<gene>
    <name evidence="1" type="ORF">QFC20_000756</name>
</gene>
<protein>
    <submittedName>
        <fullName evidence="1">Uncharacterized protein</fullName>
    </submittedName>
</protein>
<proteinExistence type="predicted"/>
<keyword evidence="2" id="KW-1185">Reference proteome</keyword>
<reference evidence="1" key="1">
    <citation type="submission" date="2023-04" db="EMBL/GenBank/DDBJ databases">
        <title>Draft Genome sequencing of Naganishia species isolated from polar environments using Oxford Nanopore Technology.</title>
        <authorList>
            <person name="Leo P."/>
            <person name="Venkateswaran K."/>
        </authorList>
    </citation>
    <scope>NUCLEOTIDE SEQUENCE</scope>
    <source>
        <strain evidence="1">MNA-CCFEE 5262</strain>
    </source>
</reference>
<dbReference type="EMBL" id="JASBWS010000004">
    <property type="protein sequence ID" value="KAJ9116083.1"/>
    <property type="molecule type" value="Genomic_DNA"/>
</dbReference>
<name>A0ACC2WX40_9TREE</name>